<gene>
    <name evidence="2" type="ORF">HXX76_011892</name>
</gene>
<evidence type="ECO:0000256" key="1">
    <source>
        <dbReference type="SAM" id="MobiDB-lite"/>
    </source>
</evidence>
<feature type="region of interest" description="Disordered" evidence="1">
    <location>
        <begin position="1"/>
        <end position="22"/>
    </location>
</feature>
<dbReference type="Proteomes" id="UP000650467">
    <property type="component" value="Unassembled WGS sequence"/>
</dbReference>
<protein>
    <submittedName>
        <fullName evidence="2">Uncharacterized protein</fullName>
    </submittedName>
</protein>
<dbReference type="OrthoDB" id="538220at2759"/>
<reference evidence="2" key="1">
    <citation type="journal article" date="2020" name="bioRxiv">
        <title>Comparative genomics of Chlamydomonas.</title>
        <authorList>
            <person name="Craig R.J."/>
            <person name="Hasan A.R."/>
            <person name="Ness R.W."/>
            <person name="Keightley P.D."/>
        </authorList>
    </citation>
    <scope>NUCLEOTIDE SEQUENCE</scope>
    <source>
        <strain evidence="2">SAG 7.73</strain>
    </source>
</reference>
<feature type="compositionally biased region" description="Polar residues" evidence="1">
    <location>
        <begin position="8"/>
        <end position="22"/>
    </location>
</feature>
<evidence type="ECO:0000313" key="2">
    <source>
        <dbReference type="EMBL" id="KAG2428212.1"/>
    </source>
</evidence>
<dbReference type="EMBL" id="JAEHOC010000036">
    <property type="protein sequence ID" value="KAG2428212.1"/>
    <property type="molecule type" value="Genomic_DNA"/>
</dbReference>
<dbReference type="AlphaFoldDB" id="A0A835SJB3"/>
<feature type="compositionally biased region" description="Low complexity" evidence="1">
    <location>
        <begin position="93"/>
        <end position="126"/>
    </location>
</feature>
<comment type="caution">
    <text evidence="2">The sequence shown here is derived from an EMBL/GenBank/DDBJ whole genome shotgun (WGS) entry which is preliminary data.</text>
</comment>
<keyword evidence="3" id="KW-1185">Reference proteome</keyword>
<sequence length="331" mass="34037">MARRWSGSWGNLPTSKSTRNTSRSEFLQLRFSKIQERDASGALVQGHAVTSLASADPYWTSGNATAADGTHYSYVTMVLDPRTRQGFSVTCPGASGSASSSSTCGNTTTTTSGGSSGSANANAANGGHHHRRLLRLAQAAVARRALVTDPNDPTAPLFKVTVYFGLDNSTTFPFGKDKTVSVAKGGLKFNVEYLRWPFCSVNNTLSLEIDLAVKSGGAAITSVSTGPDGSTTLSVALSNDTASNITFANYAYEAQNGTRSMPVVVDLTATGSGASAASTVVLTLPNPAPNASAFYDPTVTAAYSTQGGTAAGLRVGLWGALAALLLAAAMA</sequence>
<evidence type="ECO:0000313" key="3">
    <source>
        <dbReference type="Proteomes" id="UP000650467"/>
    </source>
</evidence>
<name>A0A835SJB3_CHLIN</name>
<proteinExistence type="predicted"/>
<accession>A0A835SJB3</accession>
<feature type="region of interest" description="Disordered" evidence="1">
    <location>
        <begin position="92"/>
        <end position="128"/>
    </location>
</feature>
<organism evidence="2 3">
    <name type="scientific">Chlamydomonas incerta</name>
    <dbReference type="NCBI Taxonomy" id="51695"/>
    <lineage>
        <taxon>Eukaryota</taxon>
        <taxon>Viridiplantae</taxon>
        <taxon>Chlorophyta</taxon>
        <taxon>core chlorophytes</taxon>
        <taxon>Chlorophyceae</taxon>
        <taxon>CS clade</taxon>
        <taxon>Chlamydomonadales</taxon>
        <taxon>Chlamydomonadaceae</taxon>
        <taxon>Chlamydomonas</taxon>
    </lineage>
</organism>